<protein>
    <submittedName>
        <fullName evidence="1">Uncharacterized protein</fullName>
    </submittedName>
</protein>
<dbReference type="Proteomes" id="UP001056608">
    <property type="component" value="Segment"/>
</dbReference>
<evidence type="ECO:0000313" key="2">
    <source>
        <dbReference type="Proteomes" id="UP001056608"/>
    </source>
</evidence>
<sequence>MNNFGGIIELQSLTLFNHILQLLHIHLRYVTFFMRDIQMPCEHFICVGS</sequence>
<evidence type="ECO:0000313" key="1">
    <source>
        <dbReference type="EMBL" id="URA06900.1"/>
    </source>
</evidence>
<organism evidence="1 2">
    <name type="scientific">Xanthomonas phage Pfeifenkraut</name>
    <dbReference type="NCBI Taxonomy" id="2939132"/>
    <lineage>
        <taxon>Viruses</taxon>
        <taxon>Duplodnaviria</taxon>
        <taxon>Heunggongvirae</taxon>
        <taxon>Uroviricota</taxon>
        <taxon>Caudoviricetes</taxon>
        <taxon>Stanbaylleyvirinae</taxon>
        <taxon>Shirevirus</taxon>
        <taxon>Shirevirus pfeifenkraut</taxon>
    </lineage>
</organism>
<reference evidence="1" key="1">
    <citation type="journal article" date="2022" name="Viruses">
        <title>Isolation of novel Xanthomonas phages for the plant pathogens X. translucens and X. campestris.</title>
        <authorList>
            <person name="Erdrich S.H."/>
            <person name="Sharma V."/>
            <person name="Schurr U."/>
            <person name="Arsova B."/>
            <person name="Frunzke J."/>
        </authorList>
    </citation>
    <scope>NUCLEOTIDE SEQUENCE</scope>
</reference>
<name>A0A9E7E337_9CAUD</name>
<accession>A0A9E7E337</accession>
<gene>
    <name evidence="1" type="ORF">Pfeifenkraut_BL3003</name>
</gene>
<keyword evidence="2" id="KW-1185">Reference proteome</keyword>
<dbReference type="EMBL" id="ON189044">
    <property type="protein sequence ID" value="URA06900.1"/>
    <property type="molecule type" value="Genomic_DNA"/>
</dbReference>
<proteinExistence type="predicted"/>